<evidence type="ECO:0008006" key="3">
    <source>
        <dbReference type="Google" id="ProtNLM"/>
    </source>
</evidence>
<proteinExistence type="predicted"/>
<accession>A0A7C1FSE8</accession>
<protein>
    <recommendedName>
        <fullName evidence="3">DUF2085 domain-containing protein</fullName>
    </recommendedName>
</protein>
<gene>
    <name evidence="2" type="ORF">ENQ20_20805</name>
</gene>
<evidence type="ECO:0000313" key="2">
    <source>
        <dbReference type="EMBL" id="HDX33898.1"/>
    </source>
</evidence>
<name>A0A7C1FSE8_9CHLR</name>
<feature type="transmembrane region" description="Helical" evidence="1">
    <location>
        <begin position="178"/>
        <end position="197"/>
    </location>
</feature>
<reference evidence="2" key="1">
    <citation type="journal article" date="2020" name="mSystems">
        <title>Genome- and Community-Level Interaction Insights into Carbon Utilization and Element Cycling Functions of Hydrothermarchaeota in Hydrothermal Sediment.</title>
        <authorList>
            <person name="Zhou Z."/>
            <person name="Liu Y."/>
            <person name="Xu W."/>
            <person name="Pan J."/>
            <person name="Luo Z.H."/>
            <person name="Li M."/>
        </authorList>
    </citation>
    <scope>NUCLEOTIDE SEQUENCE [LARGE SCALE GENOMIC DNA]</scope>
    <source>
        <strain evidence="2">SpSt-289</strain>
    </source>
</reference>
<dbReference type="AlphaFoldDB" id="A0A7C1FSE8"/>
<feature type="transmembrane region" description="Helical" evidence="1">
    <location>
        <begin position="118"/>
        <end position="136"/>
    </location>
</feature>
<keyword evidence="1" id="KW-1133">Transmembrane helix</keyword>
<feature type="transmembrane region" description="Helical" evidence="1">
    <location>
        <begin position="90"/>
        <end position="106"/>
    </location>
</feature>
<keyword evidence="1" id="KW-0472">Membrane</keyword>
<evidence type="ECO:0000256" key="1">
    <source>
        <dbReference type="SAM" id="Phobius"/>
    </source>
</evidence>
<comment type="caution">
    <text evidence="2">The sequence shown here is derived from an EMBL/GenBank/DDBJ whole genome shotgun (WGS) entry which is preliminary data.</text>
</comment>
<keyword evidence="1" id="KW-0812">Transmembrane</keyword>
<dbReference type="EMBL" id="DSMG01000210">
    <property type="protein sequence ID" value="HDX33898.1"/>
    <property type="molecule type" value="Genomic_DNA"/>
</dbReference>
<sequence length="219" mass="25026">MVMLPFALLPLAAPVAMHWGWDGIGEGIYRFYAFFCHQLPQRSWFFFGTKLTYTLSEIQQAAPTLSPEELRRFIGNETVGWKVAWSDRMIAFYTMTPVFGLMYTGLRRRITVRPLSLQTFLLALLPLAIDGSTHALNDALFGPYSMEGFRNTNAWLAAFTLNRFPELYAGDHLGTFNWWARLLTGLLAAWAVAFTLFPMLDYFRMCGQVAHETQSEVTQ</sequence>
<organism evidence="2">
    <name type="scientific">Caldilinea aerophila</name>
    <dbReference type="NCBI Taxonomy" id="133453"/>
    <lineage>
        <taxon>Bacteria</taxon>
        <taxon>Bacillati</taxon>
        <taxon>Chloroflexota</taxon>
        <taxon>Caldilineae</taxon>
        <taxon>Caldilineales</taxon>
        <taxon>Caldilineaceae</taxon>
        <taxon>Caldilinea</taxon>
    </lineage>
</organism>